<dbReference type="Proteomes" id="UP000034022">
    <property type="component" value="Unassembled WGS sequence"/>
</dbReference>
<dbReference type="InterPro" id="IPR050190">
    <property type="entry name" value="UPF0213_domain"/>
</dbReference>
<comment type="similarity">
    <text evidence="1">Belongs to the UPF0213 family.</text>
</comment>
<dbReference type="AlphaFoldDB" id="A0A0G0K518"/>
<name>A0A0G0K518_9BACT</name>
<dbReference type="PANTHER" id="PTHR34477:SF5">
    <property type="entry name" value="BSL5627 PROTEIN"/>
    <property type="match status" value="1"/>
</dbReference>
<gene>
    <name evidence="3" type="ORF">US91_C0004G0040</name>
</gene>
<accession>A0A0G0K518</accession>
<dbReference type="SMART" id="SM00465">
    <property type="entry name" value="GIYc"/>
    <property type="match status" value="1"/>
</dbReference>
<dbReference type="InterPro" id="IPR035901">
    <property type="entry name" value="GIY-YIG_endonuc_sf"/>
</dbReference>
<feature type="domain" description="GIY-YIG" evidence="2">
    <location>
        <begin position="10"/>
        <end position="92"/>
    </location>
</feature>
<evidence type="ECO:0000256" key="1">
    <source>
        <dbReference type="ARBA" id="ARBA00007435"/>
    </source>
</evidence>
<dbReference type="PANTHER" id="PTHR34477">
    <property type="entry name" value="UPF0213 PROTEIN YHBQ"/>
    <property type="match status" value="1"/>
</dbReference>
<organism evidence="3 4">
    <name type="scientific">Candidatus Falkowbacteria bacterium GW2011_GWE1_38_31</name>
    <dbReference type="NCBI Taxonomy" id="1618638"/>
    <lineage>
        <taxon>Bacteria</taxon>
        <taxon>Candidatus Falkowiibacteriota</taxon>
    </lineage>
</organism>
<dbReference type="PROSITE" id="PS50164">
    <property type="entry name" value="GIY_YIG"/>
    <property type="match status" value="1"/>
</dbReference>
<evidence type="ECO:0000259" key="2">
    <source>
        <dbReference type="PROSITE" id="PS50164"/>
    </source>
</evidence>
<dbReference type="SUPFAM" id="SSF82771">
    <property type="entry name" value="GIY-YIG endonuclease"/>
    <property type="match status" value="1"/>
</dbReference>
<comment type="caution">
    <text evidence="3">The sequence shown here is derived from an EMBL/GenBank/DDBJ whole genome shotgun (WGS) entry which is preliminary data.</text>
</comment>
<dbReference type="Gene3D" id="3.40.1440.10">
    <property type="entry name" value="GIY-YIG endonuclease"/>
    <property type="match status" value="1"/>
</dbReference>
<proteinExistence type="inferred from homology"/>
<dbReference type="Pfam" id="PF01541">
    <property type="entry name" value="GIY-YIG"/>
    <property type="match status" value="1"/>
</dbReference>
<reference evidence="3 4" key="1">
    <citation type="journal article" date="2015" name="Nature">
        <title>rRNA introns, odd ribosomes, and small enigmatic genomes across a large radiation of phyla.</title>
        <authorList>
            <person name="Brown C.T."/>
            <person name="Hug L.A."/>
            <person name="Thomas B.C."/>
            <person name="Sharon I."/>
            <person name="Castelle C.J."/>
            <person name="Singh A."/>
            <person name="Wilkins M.J."/>
            <person name="Williams K.H."/>
            <person name="Banfield J.F."/>
        </authorList>
    </citation>
    <scope>NUCLEOTIDE SEQUENCE [LARGE SCALE GENOMIC DNA]</scope>
</reference>
<protein>
    <submittedName>
        <fullName evidence="3">Excinuclease ABC C subunit domain protein</fullName>
    </submittedName>
</protein>
<evidence type="ECO:0000313" key="4">
    <source>
        <dbReference type="Proteomes" id="UP000034022"/>
    </source>
</evidence>
<sequence length="92" mass="10953">MGYLKLDGIPMYYVYLLHSGRDKKFYIGYSSDLSRRFAQHQQGLVESTKHRRPLELIYYESYQTNNLALEREKKLKQFGSAYVGLLKRLKIK</sequence>
<dbReference type="EMBL" id="LBUU01000004">
    <property type="protein sequence ID" value="KKQ70555.1"/>
    <property type="molecule type" value="Genomic_DNA"/>
</dbReference>
<dbReference type="CDD" id="cd10449">
    <property type="entry name" value="GIY-YIG_SLX1_like"/>
    <property type="match status" value="1"/>
</dbReference>
<evidence type="ECO:0000313" key="3">
    <source>
        <dbReference type="EMBL" id="KKQ70555.1"/>
    </source>
</evidence>
<dbReference type="InterPro" id="IPR000305">
    <property type="entry name" value="GIY-YIG_endonuc"/>
</dbReference>